<dbReference type="RefSeq" id="WP_155323140.1">
    <property type="nucleotide sequence ID" value="NZ_AP021876.1"/>
</dbReference>
<dbReference type="AlphaFoldDB" id="A0A5K7ZKK1"/>
<feature type="domain" description="DUF7507" evidence="1">
    <location>
        <begin position="6"/>
        <end position="57"/>
    </location>
</feature>
<protein>
    <recommendedName>
        <fullName evidence="1">DUF7507 domain-containing protein</fullName>
    </recommendedName>
</protein>
<reference evidence="2 3" key="1">
    <citation type="submission" date="2019-11" db="EMBL/GenBank/DDBJ databases">
        <title>Comparative genomics of hydrocarbon-degrading Desulfosarcina strains.</title>
        <authorList>
            <person name="Watanabe M."/>
            <person name="Kojima H."/>
            <person name="Fukui M."/>
        </authorList>
    </citation>
    <scope>NUCLEOTIDE SEQUENCE [LARGE SCALE GENOMIC DNA]</scope>
    <source>
        <strain evidence="2 3">28bB2T</strain>
    </source>
</reference>
<dbReference type="EMBL" id="AP021876">
    <property type="protein sequence ID" value="BBO82768.1"/>
    <property type="molecule type" value="Genomic_DNA"/>
</dbReference>
<evidence type="ECO:0000313" key="2">
    <source>
        <dbReference type="EMBL" id="BBO82768.1"/>
    </source>
</evidence>
<evidence type="ECO:0000313" key="3">
    <source>
        <dbReference type="Proteomes" id="UP000425960"/>
    </source>
</evidence>
<sequence length="83" mass="9073">MADALKAKDDVEFRFIVQNCGNVPLDAITITDEDLLGPDPVDVPLDEALMPGEEIIVDQGTLGFGNLSQPDYCSDEHCYEKVC</sequence>
<proteinExistence type="predicted"/>
<dbReference type="Pfam" id="PF24346">
    <property type="entry name" value="DUF7507"/>
    <property type="match status" value="1"/>
</dbReference>
<gene>
    <name evidence="2" type="ORF">DSCO28_33340</name>
</gene>
<organism evidence="2 3">
    <name type="scientific">Desulfosarcina ovata subsp. sediminis</name>
    <dbReference type="NCBI Taxonomy" id="885957"/>
    <lineage>
        <taxon>Bacteria</taxon>
        <taxon>Pseudomonadati</taxon>
        <taxon>Thermodesulfobacteriota</taxon>
        <taxon>Desulfobacteria</taxon>
        <taxon>Desulfobacterales</taxon>
        <taxon>Desulfosarcinaceae</taxon>
        <taxon>Desulfosarcina</taxon>
    </lineage>
</organism>
<dbReference type="InterPro" id="IPR055354">
    <property type="entry name" value="DUF7507"/>
</dbReference>
<dbReference type="Proteomes" id="UP000425960">
    <property type="component" value="Chromosome"/>
</dbReference>
<evidence type="ECO:0000259" key="1">
    <source>
        <dbReference type="Pfam" id="PF24346"/>
    </source>
</evidence>
<name>A0A5K7ZKK1_9BACT</name>
<dbReference type="KEGG" id="dov:DSCO28_33340"/>
<accession>A0A5K7ZKK1</accession>